<comment type="caution">
    <text evidence="2">The sequence shown here is derived from an EMBL/GenBank/DDBJ whole genome shotgun (WGS) entry which is preliminary data.</text>
</comment>
<protein>
    <submittedName>
        <fullName evidence="2">Uncharacterized protein</fullName>
    </submittedName>
</protein>
<evidence type="ECO:0000313" key="2">
    <source>
        <dbReference type="EMBL" id="GAF68571.1"/>
    </source>
</evidence>
<keyword evidence="1" id="KW-0812">Transmembrane</keyword>
<keyword evidence="1" id="KW-0472">Membrane</keyword>
<keyword evidence="1" id="KW-1133">Transmembrane helix</keyword>
<name>X0RZY4_9ZZZZ</name>
<evidence type="ECO:0000256" key="1">
    <source>
        <dbReference type="SAM" id="Phobius"/>
    </source>
</evidence>
<dbReference type="AlphaFoldDB" id="X0RZY4"/>
<gene>
    <name evidence="2" type="ORF">S01H1_17012</name>
</gene>
<organism evidence="2">
    <name type="scientific">marine sediment metagenome</name>
    <dbReference type="NCBI Taxonomy" id="412755"/>
    <lineage>
        <taxon>unclassified sequences</taxon>
        <taxon>metagenomes</taxon>
        <taxon>ecological metagenomes</taxon>
    </lineage>
</organism>
<feature type="non-terminal residue" evidence="2">
    <location>
        <position position="1"/>
    </location>
</feature>
<feature type="transmembrane region" description="Helical" evidence="1">
    <location>
        <begin position="25"/>
        <end position="43"/>
    </location>
</feature>
<accession>X0RZY4</accession>
<dbReference type="EMBL" id="BARS01008984">
    <property type="protein sequence ID" value="GAF68571.1"/>
    <property type="molecule type" value="Genomic_DNA"/>
</dbReference>
<feature type="transmembrane region" description="Helical" evidence="1">
    <location>
        <begin position="55"/>
        <end position="80"/>
    </location>
</feature>
<proteinExistence type="predicted"/>
<reference evidence="2" key="1">
    <citation type="journal article" date="2014" name="Front. Microbiol.">
        <title>High frequency of phylogenetically diverse reductive dehalogenase-homologous genes in deep subseafloor sedimentary metagenomes.</title>
        <authorList>
            <person name="Kawai M."/>
            <person name="Futagami T."/>
            <person name="Toyoda A."/>
            <person name="Takaki Y."/>
            <person name="Nishi S."/>
            <person name="Hori S."/>
            <person name="Arai W."/>
            <person name="Tsubouchi T."/>
            <person name="Morono Y."/>
            <person name="Uchiyama I."/>
            <person name="Ito T."/>
            <person name="Fujiyama A."/>
            <person name="Inagaki F."/>
            <person name="Takami H."/>
        </authorList>
    </citation>
    <scope>NUCLEOTIDE SEQUENCE</scope>
    <source>
        <strain evidence="2">Expedition CK06-06</strain>
    </source>
</reference>
<sequence length="89" mass="9302">LFGVIGMQGIALMVENKVNLFEPRTLAVGAIIMIVGIGGNIGYPGGFLPITVGEIFPNGLPAIATGAVVGILLNAVFLMFEPPKMEFDQ</sequence>